<name>A0ABP5JL49_9ACTN</name>
<dbReference type="EMBL" id="BAAANS010000055">
    <property type="protein sequence ID" value="GAA2116690.1"/>
    <property type="molecule type" value="Genomic_DNA"/>
</dbReference>
<reference evidence="2" key="1">
    <citation type="journal article" date="2019" name="Int. J. Syst. Evol. Microbiol.">
        <title>The Global Catalogue of Microorganisms (GCM) 10K type strain sequencing project: providing services to taxonomists for standard genome sequencing and annotation.</title>
        <authorList>
            <consortium name="The Broad Institute Genomics Platform"/>
            <consortium name="The Broad Institute Genome Sequencing Center for Infectious Disease"/>
            <person name="Wu L."/>
            <person name="Ma J."/>
        </authorList>
    </citation>
    <scope>NUCLEOTIDE SEQUENCE [LARGE SCALE GENOMIC DNA]</scope>
    <source>
        <strain evidence="2">JCM 14559</strain>
    </source>
</reference>
<organism evidence="1 2">
    <name type="scientific">Kitasatospora saccharophila</name>
    <dbReference type="NCBI Taxonomy" id="407973"/>
    <lineage>
        <taxon>Bacteria</taxon>
        <taxon>Bacillati</taxon>
        <taxon>Actinomycetota</taxon>
        <taxon>Actinomycetes</taxon>
        <taxon>Kitasatosporales</taxon>
        <taxon>Streptomycetaceae</taxon>
        <taxon>Kitasatospora</taxon>
    </lineage>
</organism>
<gene>
    <name evidence="1" type="ORF">GCM10009759_62470</name>
</gene>
<comment type="caution">
    <text evidence="1">The sequence shown here is derived from an EMBL/GenBank/DDBJ whole genome shotgun (WGS) entry which is preliminary data.</text>
</comment>
<keyword evidence="2" id="KW-1185">Reference proteome</keyword>
<protein>
    <submittedName>
        <fullName evidence="1">Uncharacterized protein</fullName>
    </submittedName>
</protein>
<evidence type="ECO:0000313" key="1">
    <source>
        <dbReference type="EMBL" id="GAA2116690.1"/>
    </source>
</evidence>
<dbReference type="RefSeq" id="WP_344557006.1">
    <property type="nucleotide sequence ID" value="NZ_BAAANS010000055.1"/>
</dbReference>
<accession>A0ABP5JL49</accession>
<sequence length="295" mass="32213">MTAIDTDTYTLGQHLAAALHKRGTTTTKNADRSANSSWLEIHLPGGTQIQAFDQDAKVDIDPSDSLGLMIVHYLADPDEEPNNFITIHNAPRDPNTASPDAIQAEVAAAADDTAAYIANWKNSPAARHPDRPIGEHGVMNLPARYLRPGDVTVHTATGAEAVVVANQRLSHSNQYRRTTRTITPPTRGGTANLPATHWQYPFTRSSGGAHAVTILAHRHHDPRSLPTIPYPPVPAQFADGDHVVHDSIIWERTGGTWRNTTRTTDTKPTSDNYIRSLFTNNDSLRLGTPAYQPAH</sequence>
<evidence type="ECO:0000313" key="2">
    <source>
        <dbReference type="Proteomes" id="UP001500897"/>
    </source>
</evidence>
<dbReference type="Proteomes" id="UP001500897">
    <property type="component" value="Unassembled WGS sequence"/>
</dbReference>
<proteinExistence type="predicted"/>